<dbReference type="SUPFAM" id="SSF51735">
    <property type="entry name" value="NAD(P)-binding Rossmann-fold domains"/>
    <property type="match status" value="1"/>
</dbReference>
<evidence type="ECO:0000256" key="17">
    <source>
        <dbReference type="ARBA" id="ARBA00049410"/>
    </source>
</evidence>
<dbReference type="InterPro" id="IPR044516">
    <property type="entry name" value="UXS-like"/>
</dbReference>
<keyword evidence="8" id="KW-0210">Decarboxylase</keyword>
<evidence type="ECO:0000256" key="14">
    <source>
        <dbReference type="ARBA" id="ARBA00023180"/>
    </source>
</evidence>
<keyword evidence="15" id="KW-0456">Lyase</keyword>
<proteinExistence type="inferred from homology"/>
<dbReference type="FunFam" id="3.40.50.720:FF:000065">
    <property type="entry name" value="UDP-glucuronic acid decarboxylase 1"/>
    <property type="match status" value="1"/>
</dbReference>
<sequence length="323" mass="36290">MIILVTGGAGFLGSHMVDYLINQGHEVHVLDNLQTGALVNLEHLNENKLFKFHQHDIIEPWKAPEGVKFDQIYHMACAASPPAYQAVPIHTLLTSVYGCNNMLTLAKEHNARILFTSTSEVYGDPDVHPQKESYWGNVNCTGIRSCYDEGKRAGETLFFDYNRVHKVEVRVARIFNTYGPRMNLLDGRIISNFIYQALSGIPLTVFGDGSQTRSFCYVSDLIEGLVRLQNNTETMGPVNVGNPEEHTVLEMAERIRNVIGAKDGNKIVFEGLPSDDPKKRKPDTTLAKKYLDWEPQVSLEEGLRRTIEDFEKRVGQLKGVGNL</sequence>
<keyword evidence="13" id="KW-0472">Membrane</keyword>
<evidence type="ECO:0000256" key="13">
    <source>
        <dbReference type="ARBA" id="ARBA00023136"/>
    </source>
</evidence>
<keyword evidence="11" id="KW-0520">NAD</keyword>
<reference evidence="19 20" key="1">
    <citation type="submission" date="2024-03" db="EMBL/GenBank/DDBJ databases">
        <title>The Acrasis kona genome and developmental transcriptomes reveal deep origins of eukaryotic multicellular pathways.</title>
        <authorList>
            <person name="Sheikh S."/>
            <person name="Fu C.-J."/>
            <person name="Brown M.W."/>
            <person name="Baldauf S.L."/>
        </authorList>
    </citation>
    <scope>NUCLEOTIDE SEQUENCE [LARGE SCALE GENOMIC DNA]</scope>
    <source>
        <strain evidence="19 20">ATCC MYA-3509</strain>
    </source>
</reference>
<feature type="domain" description="NAD(P)-binding" evidence="18">
    <location>
        <begin position="4"/>
        <end position="306"/>
    </location>
</feature>
<comment type="similarity">
    <text evidence="4">Belongs to the NAD(P)-dependent epimerase/dehydratase family. UDP-glucuronic acid decarboxylase subfamily.</text>
</comment>
<comment type="cofactor">
    <cofactor evidence="1">
        <name>NAD(+)</name>
        <dbReference type="ChEBI" id="CHEBI:57540"/>
    </cofactor>
</comment>
<evidence type="ECO:0000256" key="9">
    <source>
        <dbReference type="ARBA" id="ARBA00022968"/>
    </source>
</evidence>
<dbReference type="AlphaFoldDB" id="A0AAW2YI30"/>
<comment type="catalytic activity">
    <reaction evidence="17">
        <text>UDP-alpha-D-glucuronate + H(+) = UDP-alpha-D-xylose + CO2</text>
        <dbReference type="Rhea" id="RHEA:23916"/>
        <dbReference type="ChEBI" id="CHEBI:15378"/>
        <dbReference type="ChEBI" id="CHEBI:16526"/>
        <dbReference type="ChEBI" id="CHEBI:57632"/>
        <dbReference type="ChEBI" id="CHEBI:58052"/>
        <dbReference type="EC" id="4.1.1.35"/>
    </reaction>
    <physiologicalReaction direction="left-to-right" evidence="17">
        <dbReference type="Rhea" id="RHEA:23917"/>
    </physiologicalReaction>
</comment>
<evidence type="ECO:0000256" key="6">
    <source>
        <dbReference type="ARBA" id="ARBA00018816"/>
    </source>
</evidence>
<dbReference type="EC" id="4.1.1.35" evidence="5"/>
<evidence type="ECO:0000256" key="11">
    <source>
        <dbReference type="ARBA" id="ARBA00023027"/>
    </source>
</evidence>
<keyword evidence="9" id="KW-0735">Signal-anchor</keyword>
<accession>A0AAW2YI30</accession>
<comment type="pathway">
    <text evidence="3">Nucleotide-sugar biosynthesis; UDP-alpha-D-xylose biosynthesis; UDP-alpha-D-xylose from UDP-alpha-D-glucuronate: step 1/1.</text>
</comment>
<evidence type="ECO:0000256" key="10">
    <source>
        <dbReference type="ARBA" id="ARBA00022989"/>
    </source>
</evidence>
<evidence type="ECO:0000313" key="20">
    <source>
        <dbReference type="Proteomes" id="UP001431209"/>
    </source>
</evidence>
<evidence type="ECO:0000256" key="12">
    <source>
        <dbReference type="ARBA" id="ARBA00023034"/>
    </source>
</evidence>
<name>A0AAW2YI30_9EUKA</name>
<comment type="subcellular location">
    <subcellularLocation>
        <location evidence="2">Golgi apparatus</location>
        <location evidence="2">Golgi stack membrane</location>
        <topology evidence="2">Single-pass type II membrane protein</topology>
    </subcellularLocation>
</comment>
<evidence type="ECO:0000256" key="8">
    <source>
        <dbReference type="ARBA" id="ARBA00022793"/>
    </source>
</evidence>
<evidence type="ECO:0000259" key="18">
    <source>
        <dbReference type="Pfam" id="PF16363"/>
    </source>
</evidence>
<evidence type="ECO:0000256" key="2">
    <source>
        <dbReference type="ARBA" id="ARBA00004447"/>
    </source>
</evidence>
<evidence type="ECO:0000256" key="15">
    <source>
        <dbReference type="ARBA" id="ARBA00023239"/>
    </source>
</evidence>
<dbReference type="CDD" id="cd05230">
    <property type="entry name" value="UGD_SDR_e"/>
    <property type="match status" value="1"/>
</dbReference>
<evidence type="ECO:0000313" key="19">
    <source>
        <dbReference type="EMBL" id="KAL0476415.1"/>
    </source>
</evidence>
<dbReference type="GO" id="GO:0042732">
    <property type="term" value="P:D-xylose metabolic process"/>
    <property type="evidence" value="ECO:0007669"/>
    <property type="project" value="InterPro"/>
</dbReference>
<keyword evidence="14" id="KW-0325">Glycoprotein</keyword>
<dbReference type="GO" id="GO:0032580">
    <property type="term" value="C:Golgi cisterna membrane"/>
    <property type="evidence" value="ECO:0007669"/>
    <property type="project" value="UniProtKB-SubCell"/>
</dbReference>
<evidence type="ECO:0000256" key="3">
    <source>
        <dbReference type="ARBA" id="ARBA00005100"/>
    </source>
</evidence>
<protein>
    <recommendedName>
        <fullName evidence="6">UDP-glucuronic acid decarboxylase 1</fullName>
        <ecNumber evidence="5">4.1.1.35</ecNumber>
    </recommendedName>
    <alternativeName>
        <fullName evidence="16">UDP-glucuronate decarboxylase 1</fullName>
    </alternativeName>
</protein>
<dbReference type="Gene3D" id="3.40.50.720">
    <property type="entry name" value="NAD(P)-binding Rossmann-like Domain"/>
    <property type="match status" value="1"/>
</dbReference>
<keyword evidence="7" id="KW-0812">Transmembrane</keyword>
<evidence type="ECO:0000256" key="7">
    <source>
        <dbReference type="ARBA" id="ARBA00022692"/>
    </source>
</evidence>
<dbReference type="Pfam" id="PF16363">
    <property type="entry name" value="GDP_Man_Dehyd"/>
    <property type="match status" value="1"/>
</dbReference>
<gene>
    <name evidence="19" type="ORF">AKO1_006286</name>
</gene>
<dbReference type="InterPro" id="IPR016040">
    <property type="entry name" value="NAD(P)-bd_dom"/>
</dbReference>
<evidence type="ECO:0000256" key="1">
    <source>
        <dbReference type="ARBA" id="ARBA00001911"/>
    </source>
</evidence>
<dbReference type="PANTHER" id="PTHR43078:SF6">
    <property type="entry name" value="UDP-GLUCURONIC ACID DECARBOXYLASE 1"/>
    <property type="match status" value="1"/>
</dbReference>
<evidence type="ECO:0000256" key="5">
    <source>
        <dbReference type="ARBA" id="ARBA00012290"/>
    </source>
</evidence>
<evidence type="ECO:0000256" key="16">
    <source>
        <dbReference type="ARBA" id="ARBA00031585"/>
    </source>
</evidence>
<dbReference type="GO" id="GO:0048040">
    <property type="term" value="F:UDP-glucuronate decarboxylase activity"/>
    <property type="evidence" value="ECO:0007669"/>
    <property type="project" value="UniProtKB-EC"/>
</dbReference>
<dbReference type="EMBL" id="JAOPGA020000036">
    <property type="protein sequence ID" value="KAL0476415.1"/>
    <property type="molecule type" value="Genomic_DNA"/>
</dbReference>
<comment type="caution">
    <text evidence="19">The sequence shown here is derived from an EMBL/GenBank/DDBJ whole genome shotgun (WGS) entry which is preliminary data.</text>
</comment>
<dbReference type="PANTHER" id="PTHR43078">
    <property type="entry name" value="UDP-GLUCURONIC ACID DECARBOXYLASE-RELATED"/>
    <property type="match status" value="1"/>
</dbReference>
<dbReference type="Proteomes" id="UP001431209">
    <property type="component" value="Unassembled WGS sequence"/>
</dbReference>
<keyword evidence="10" id="KW-1133">Transmembrane helix</keyword>
<organism evidence="19 20">
    <name type="scientific">Acrasis kona</name>
    <dbReference type="NCBI Taxonomy" id="1008807"/>
    <lineage>
        <taxon>Eukaryota</taxon>
        <taxon>Discoba</taxon>
        <taxon>Heterolobosea</taxon>
        <taxon>Tetramitia</taxon>
        <taxon>Eutetramitia</taxon>
        <taxon>Acrasidae</taxon>
        <taxon>Acrasis</taxon>
    </lineage>
</organism>
<keyword evidence="20" id="KW-1185">Reference proteome</keyword>
<evidence type="ECO:0000256" key="4">
    <source>
        <dbReference type="ARBA" id="ARBA00007505"/>
    </source>
</evidence>
<dbReference type="InterPro" id="IPR036291">
    <property type="entry name" value="NAD(P)-bd_dom_sf"/>
</dbReference>
<dbReference type="GO" id="GO:0070403">
    <property type="term" value="F:NAD+ binding"/>
    <property type="evidence" value="ECO:0007669"/>
    <property type="project" value="InterPro"/>
</dbReference>
<keyword evidence="12" id="KW-0333">Golgi apparatus</keyword>